<proteinExistence type="predicted"/>
<dbReference type="EMBL" id="MFAM01000045">
    <property type="protein sequence ID" value="OGD78475.1"/>
    <property type="molecule type" value="Genomic_DNA"/>
</dbReference>
<dbReference type="AlphaFoldDB" id="A0A1F5FFN6"/>
<protein>
    <recommendedName>
        <fullName evidence="4">Glycosyltransferase RgtA/B/C/D-like domain-containing protein</fullName>
    </recommendedName>
</protein>
<feature type="transmembrane region" description="Helical" evidence="1">
    <location>
        <begin position="173"/>
        <end position="193"/>
    </location>
</feature>
<keyword evidence="1" id="KW-0812">Transmembrane</keyword>
<evidence type="ECO:0000313" key="3">
    <source>
        <dbReference type="Proteomes" id="UP000176682"/>
    </source>
</evidence>
<evidence type="ECO:0008006" key="4">
    <source>
        <dbReference type="Google" id="ProtNLM"/>
    </source>
</evidence>
<evidence type="ECO:0000313" key="2">
    <source>
        <dbReference type="EMBL" id="OGD78475.1"/>
    </source>
</evidence>
<feature type="transmembrane region" description="Helical" evidence="1">
    <location>
        <begin position="106"/>
        <end position="122"/>
    </location>
</feature>
<organism evidence="2 3">
    <name type="scientific">Candidatus Collierbacteria bacterium RIFOXYB1_FULL_49_13</name>
    <dbReference type="NCBI Taxonomy" id="1817728"/>
    <lineage>
        <taxon>Bacteria</taxon>
        <taxon>Candidatus Collieribacteriota</taxon>
    </lineage>
</organism>
<accession>A0A1F5FFN6</accession>
<comment type="caution">
    <text evidence="2">The sequence shown here is derived from an EMBL/GenBank/DDBJ whole genome shotgun (WGS) entry which is preliminary data.</text>
</comment>
<name>A0A1F5FFN6_9BACT</name>
<dbReference type="Proteomes" id="UP000176682">
    <property type="component" value="Unassembled WGS sequence"/>
</dbReference>
<evidence type="ECO:0000256" key="1">
    <source>
        <dbReference type="SAM" id="Phobius"/>
    </source>
</evidence>
<reference evidence="2 3" key="1">
    <citation type="journal article" date="2016" name="Nat. Commun.">
        <title>Thousands of microbial genomes shed light on interconnected biogeochemical processes in an aquifer system.</title>
        <authorList>
            <person name="Anantharaman K."/>
            <person name="Brown C.T."/>
            <person name="Hug L.A."/>
            <person name="Sharon I."/>
            <person name="Castelle C.J."/>
            <person name="Probst A.J."/>
            <person name="Thomas B.C."/>
            <person name="Singh A."/>
            <person name="Wilkins M.J."/>
            <person name="Karaoz U."/>
            <person name="Brodie E.L."/>
            <person name="Williams K.H."/>
            <person name="Hubbard S.S."/>
            <person name="Banfield J.F."/>
        </authorList>
    </citation>
    <scope>NUCLEOTIDE SEQUENCE [LARGE SCALE GENOMIC DNA]</scope>
</reference>
<keyword evidence="1" id="KW-1133">Transmembrane helix</keyword>
<gene>
    <name evidence="2" type="ORF">A2368_00055</name>
</gene>
<keyword evidence="1" id="KW-0472">Membrane</keyword>
<feature type="transmembrane region" description="Helical" evidence="1">
    <location>
        <begin position="127"/>
        <end position="144"/>
    </location>
</feature>
<sequence length="195" mass="22195">MIKKTVLWLTILVILARWPLSWAFNPPKLETGLIWQMGDAQEENRLRIEKLGLDTSRVKRVFYNKVSTVVFDRFTKNVLALLNINSYFFDNFPSASVSDADTRAKFPYPAIIGFLVGVYLSIQQERYLKLWLLAGVSIALLSLFKQADGWNVVLYPILGVFTLDGLKAINKYTFGWLLLLVIASLGLTEIGRIHP</sequence>